<dbReference type="Gene3D" id="1.10.10.10">
    <property type="entry name" value="Winged helix-like DNA-binding domain superfamily/Winged helix DNA-binding domain"/>
    <property type="match status" value="1"/>
</dbReference>
<sequence>MAYSLPKSTVAARIEASFSEQTPAGKRVAGWLLANLEQIPFETAHSIARGANTSGITVGRYLRRLGYQNLDDVKRDLRQENGTAYQTWGVTDRLAAYRQRSDQPRSRKLGQSRDLELAAIEHVYHLAEGEVFARICRRLATADAVFVIGIQSTRGMANAFFSQLEYLRPRVWFADGLSGTYVESLNSEFHQPYLVVTDTRAYSVMARRLCQAADQRGLPLALITDIYCPWARDFPADLLQLKTDTGQFWDALSPLSCLFNLMLSAVVEQLGPSVERRLAYNRQLQRELGQFEP</sequence>
<gene>
    <name evidence="2" type="ORF">FCN80_14885</name>
</gene>
<accession>A0ABY2SIG5</accession>
<proteinExistence type="predicted"/>
<evidence type="ECO:0000313" key="3">
    <source>
        <dbReference type="Proteomes" id="UP000305202"/>
    </source>
</evidence>
<dbReference type="PANTHER" id="PTHR30514">
    <property type="entry name" value="GLUCOKINASE"/>
    <property type="match status" value="1"/>
</dbReference>
<dbReference type="SUPFAM" id="SSF46689">
    <property type="entry name" value="Homeodomain-like"/>
    <property type="match status" value="1"/>
</dbReference>
<organism evidence="2 3">
    <name type="scientific">Martelella alba</name>
    <dbReference type="NCBI Taxonomy" id="2590451"/>
    <lineage>
        <taxon>Bacteria</taxon>
        <taxon>Pseudomonadati</taxon>
        <taxon>Pseudomonadota</taxon>
        <taxon>Alphaproteobacteria</taxon>
        <taxon>Hyphomicrobiales</taxon>
        <taxon>Aurantimonadaceae</taxon>
        <taxon>Martelella</taxon>
    </lineage>
</organism>
<reference evidence="2 3" key="1">
    <citation type="submission" date="2019-04" db="EMBL/GenBank/DDBJ databases">
        <authorList>
            <person name="Li M."/>
            <person name="Gao C."/>
        </authorList>
    </citation>
    <scope>NUCLEOTIDE SEQUENCE [LARGE SCALE GENOMIC DNA]</scope>
    <source>
        <strain evidence="2 3">BGMRC 2031</strain>
    </source>
</reference>
<evidence type="ECO:0000313" key="2">
    <source>
        <dbReference type="EMBL" id="TKI05175.1"/>
    </source>
</evidence>
<dbReference type="InterPro" id="IPR009057">
    <property type="entry name" value="Homeodomain-like_sf"/>
</dbReference>
<dbReference type="InterPro" id="IPR000281">
    <property type="entry name" value="HTH_RpiR"/>
</dbReference>
<dbReference type="Proteomes" id="UP000305202">
    <property type="component" value="Unassembled WGS sequence"/>
</dbReference>
<dbReference type="InterPro" id="IPR036388">
    <property type="entry name" value="WH-like_DNA-bd_sf"/>
</dbReference>
<dbReference type="InterPro" id="IPR047640">
    <property type="entry name" value="RpiR-like"/>
</dbReference>
<dbReference type="PANTHER" id="PTHR30514:SF18">
    <property type="entry name" value="RPIR-FAMILY TRANSCRIPTIONAL REGULATOR"/>
    <property type="match status" value="1"/>
</dbReference>
<protein>
    <submittedName>
        <fullName evidence="2">MurR/RpiR family transcriptional regulator</fullName>
    </submittedName>
</protein>
<name>A0ABY2SIG5_9HYPH</name>
<dbReference type="Gene3D" id="3.40.50.10490">
    <property type="entry name" value="Glucose-6-phosphate isomerase like protein, domain 1"/>
    <property type="match status" value="1"/>
</dbReference>
<dbReference type="RefSeq" id="WP_136990958.1">
    <property type="nucleotide sequence ID" value="NZ_SZPQ01000021.1"/>
</dbReference>
<evidence type="ECO:0000259" key="1">
    <source>
        <dbReference type="PROSITE" id="PS51071"/>
    </source>
</evidence>
<feature type="domain" description="HTH rpiR-type" evidence="1">
    <location>
        <begin position="8"/>
        <end position="84"/>
    </location>
</feature>
<dbReference type="EMBL" id="SZPQ01000021">
    <property type="protein sequence ID" value="TKI05175.1"/>
    <property type="molecule type" value="Genomic_DNA"/>
</dbReference>
<comment type="caution">
    <text evidence="2">The sequence shown here is derived from an EMBL/GenBank/DDBJ whole genome shotgun (WGS) entry which is preliminary data.</text>
</comment>
<keyword evidence="3" id="KW-1185">Reference proteome</keyword>
<dbReference type="PROSITE" id="PS51071">
    <property type="entry name" value="HTH_RPIR"/>
    <property type="match status" value="1"/>
</dbReference>